<feature type="transmembrane region" description="Helical" evidence="1">
    <location>
        <begin position="103"/>
        <end position="122"/>
    </location>
</feature>
<accession>A0ABW3NJA2</accession>
<dbReference type="InterPro" id="IPR024515">
    <property type="entry name" value="DUF3397"/>
</dbReference>
<dbReference type="PIRSF" id="PIRSF030092">
    <property type="entry name" value="UCP030092"/>
    <property type="match status" value="1"/>
</dbReference>
<dbReference type="EMBL" id="JBHTKK010000019">
    <property type="protein sequence ID" value="MFD1067238.1"/>
    <property type="molecule type" value="Genomic_DNA"/>
</dbReference>
<keyword evidence="1" id="KW-0812">Transmembrane</keyword>
<keyword evidence="1" id="KW-0472">Membrane</keyword>
<feature type="transmembrane region" description="Helical" evidence="1">
    <location>
        <begin position="65"/>
        <end position="82"/>
    </location>
</feature>
<dbReference type="RefSeq" id="WP_379593311.1">
    <property type="nucleotide sequence ID" value="NZ_JBHTKK010000019.1"/>
</dbReference>
<feature type="transmembrane region" description="Helical" evidence="1">
    <location>
        <begin position="6"/>
        <end position="26"/>
    </location>
</feature>
<proteinExistence type="predicted"/>
<name>A0ABW3NJA2_9BACI</name>
<organism evidence="2 3">
    <name type="scientific">Oceanobacillus locisalsi</name>
    <dbReference type="NCBI Taxonomy" id="546107"/>
    <lineage>
        <taxon>Bacteria</taxon>
        <taxon>Bacillati</taxon>
        <taxon>Bacillota</taxon>
        <taxon>Bacilli</taxon>
        <taxon>Bacillales</taxon>
        <taxon>Bacillaceae</taxon>
        <taxon>Oceanobacillus</taxon>
    </lineage>
</organism>
<evidence type="ECO:0000313" key="2">
    <source>
        <dbReference type="EMBL" id="MFD1067238.1"/>
    </source>
</evidence>
<comment type="caution">
    <text evidence="2">The sequence shown here is derived from an EMBL/GenBank/DDBJ whole genome shotgun (WGS) entry which is preliminary data.</text>
</comment>
<protein>
    <submittedName>
        <fullName evidence="2">DUF3397 domain-containing protein</fullName>
    </submittedName>
</protein>
<dbReference type="Pfam" id="PF11877">
    <property type="entry name" value="DUF3397"/>
    <property type="match status" value="1"/>
</dbReference>
<evidence type="ECO:0000256" key="1">
    <source>
        <dbReference type="SAM" id="Phobius"/>
    </source>
</evidence>
<keyword evidence="1" id="KW-1133">Transmembrane helix</keyword>
<dbReference type="Proteomes" id="UP001597041">
    <property type="component" value="Unassembled WGS sequence"/>
</dbReference>
<reference evidence="3" key="1">
    <citation type="journal article" date="2019" name="Int. J. Syst. Evol. Microbiol.">
        <title>The Global Catalogue of Microorganisms (GCM) 10K type strain sequencing project: providing services to taxonomists for standard genome sequencing and annotation.</title>
        <authorList>
            <consortium name="The Broad Institute Genomics Platform"/>
            <consortium name="The Broad Institute Genome Sequencing Center for Infectious Disease"/>
            <person name="Wu L."/>
            <person name="Ma J."/>
        </authorList>
    </citation>
    <scope>NUCLEOTIDE SEQUENCE [LARGE SCALE GENOMIC DNA]</scope>
    <source>
        <strain evidence="3">CCUG 56608</strain>
    </source>
</reference>
<keyword evidence="3" id="KW-1185">Reference proteome</keyword>
<gene>
    <name evidence="2" type="ORF">ACFQ19_14600</name>
</gene>
<evidence type="ECO:0000313" key="3">
    <source>
        <dbReference type="Proteomes" id="UP001597041"/>
    </source>
</evidence>
<sequence>MRDFIYYTLALFIAFPFIVTFLVYWITKLSKKHMWKAVHRAVQWSAIFFILGTGVLLQLLFDQNFFGWIILLFLISLTGILIQQYRTQQDIELSKAIKIVWRSAFLLFASLYLVLSVVYIILEILT</sequence>
<dbReference type="InterPro" id="IPR016945">
    <property type="entry name" value="UCP030092"/>
</dbReference>
<feature type="transmembrane region" description="Helical" evidence="1">
    <location>
        <begin position="38"/>
        <end position="59"/>
    </location>
</feature>